<dbReference type="Proteomes" id="UP000814140">
    <property type="component" value="Unassembled WGS sequence"/>
</dbReference>
<evidence type="ECO:0000313" key="1">
    <source>
        <dbReference type="EMBL" id="KAI0062025.1"/>
    </source>
</evidence>
<protein>
    <submittedName>
        <fullName evidence="1">Uncharacterized protein</fullName>
    </submittedName>
</protein>
<name>A0ACB8T1L9_9AGAM</name>
<evidence type="ECO:0000313" key="2">
    <source>
        <dbReference type="Proteomes" id="UP000814140"/>
    </source>
</evidence>
<gene>
    <name evidence="1" type="ORF">BV25DRAFT_687231</name>
</gene>
<proteinExistence type="predicted"/>
<keyword evidence="2" id="KW-1185">Reference proteome</keyword>
<organism evidence="1 2">
    <name type="scientific">Artomyces pyxidatus</name>
    <dbReference type="NCBI Taxonomy" id="48021"/>
    <lineage>
        <taxon>Eukaryota</taxon>
        <taxon>Fungi</taxon>
        <taxon>Dikarya</taxon>
        <taxon>Basidiomycota</taxon>
        <taxon>Agaricomycotina</taxon>
        <taxon>Agaricomycetes</taxon>
        <taxon>Russulales</taxon>
        <taxon>Auriscalpiaceae</taxon>
        <taxon>Artomyces</taxon>
    </lineage>
</organism>
<dbReference type="EMBL" id="MU277209">
    <property type="protein sequence ID" value="KAI0062025.1"/>
    <property type="molecule type" value="Genomic_DNA"/>
</dbReference>
<reference evidence="1" key="1">
    <citation type="submission" date="2021-03" db="EMBL/GenBank/DDBJ databases">
        <authorList>
            <consortium name="DOE Joint Genome Institute"/>
            <person name="Ahrendt S."/>
            <person name="Looney B.P."/>
            <person name="Miyauchi S."/>
            <person name="Morin E."/>
            <person name="Drula E."/>
            <person name="Courty P.E."/>
            <person name="Chicoki N."/>
            <person name="Fauchery L."/>
            <person name="Kohler A."/>
            <person name="Kuo A."/>
            <person name="Labutti K."/>
            <person name="Pangilinan J."/>
            <person name="Lipzen A."/>
            <person name="Riley R."/>
            <person name="Andreopoulos W."/>
            <person name="He G."/>
            <person name="Johnson J."/>
            <person name="Barry K.W."/>
            <person name="Grigoriev I.V."/>
            <person name="Nagy L."/>
            <person name="Hibbett D."/>
            <person name="Henrissat B."/>
            <person name="Matheny P.B."/>
            <person name="Labbe J."/>
            <person name="Martin F."/>
        </authorList>
    </citation>
    <scope>NUCLEOTIDE SEQUENCE</scope>
    <source>
        <strain evidence="1">HHB10654</strain>
    </source>
</reference>
<accession>A0ACB8T1L9</accession>
<comment type="caution">
    <text evidence="1">The sequence shown here is derived from an EMBL/GenBank/DDBJ whole genome shotgun (WGS) entry which is preliminary data.</text>
</comment>
<reference evidence="1" key="2">
    <citation type="journal article" date="2022" name="New Phytol.">
        <title>Evolutionary transition to the ectomycorrhizal habit in the genomes of a hyperdiverse lineage of mushroom-forming fungi.</title>
        <authorList>
            <person name="Looney B."/>
            <person name="Miyauchi S."/>
            <person name="Morin E."/>
            <person name="Drula E."/>
            <person name="Courty P.E."/>
            <person name="Kohler A."/>
            <person name="Kuo A."/>
            <person name="LaButti K."/>
            <person name="Pangilinan J."/>
            <person name="Lipzen A."/>
            <person name="Riley R."/>
            <person name="Andreopoulos W."/>
            <person name="He G."/>
            <person name="Johnson J."/>
            <person name="Nolan M."/>
            <person name="Tritt A."/>
            <person name="Barry K.W."/>
            <person name="Grigoriev I.V."/>
            <person name="Nagy L.G."/>
            <person name="Hibbett D."/>
            <person name="Henrissat B."/>
            <person name="Matheny P.B."/>
            <person name="Labbe J."/>
            <person name="Martin F.M."/>
        </authorList>
    </citation>
    <scope>NUCLEOTIDE SEQUENCE</scope>
    <source>
        <strain evidence="1">HHB10654</strain>
    </source>
</reference>
<sequence>MLTLDGTISDEYIALLLKLRKQLETVDKMANEDVPVKAKVPDIVAVMDAVDAVWRGPMSVSDRKTRYSVAQQLVWRLERIIEEPFKEYLQKVLSIRIAYSHIAHICQTSESSQFLFRPYSVTSVQAEVRPLRLNVTRCIITAVRRNMPFADNPRTTRNIAEVFKKSVTERLPHLAPGFTQESDGLILIVPKVVVHAPCALLNYLHRSRVPPFAYFGLSKSCCCACDIYIFRRLSTSQPPAVRARLPWH</sequence>